<dbReference type="PRINTS" id="PR00926">
    <property type="entry name" value="MITOCARRIER"/>
</dbReference>
<dbReference type="SUPFAM" id="SSF103506">
    <property type="entry name" value="Mitochondrial carrier"/>
    <property type="match status" value="1"/>
</dbReference>
<dbReference type="PANTHER" id="PTHR45624:SF10">
    <property type="entry name" value="SLC (SOLUTE CARRIER) HOMOLOG"/>
    <property type="match status" value="1"/>
</dbReference>
<keyword evidence="8 9" id="KW-0472">Membrane</keyword>
<evidence type="ECO:0000256" key="5">
    <source>
        <dbReference type="ARBA" id="ARBA00022737"/>
    </source>
</evidence>
<feature type="repeat" description="Solcar" evidence="9">
    <location>
        <begin position="125"/>
        <end position="214"/>
    </location>
</feature>
<evidence type="ECO:0000313" key="11">
    <source>
        <dbReference type="EMBL" id="KNC55857.1"/>
    </source>
</evidence>
<dbReference type="eggNOG" id="KOG0762">
    <property type="taxonomic scope" value="Eukaryota"/>
</dbReference>
<evidence type="ECO:0000256" key="9">
    <source>
        <dbReference type="PROSITE-ProRule" id="PRU00282"/>
    </source>
</evidence>
<comment type="similarity">
    <text evidence="2 10">Belongs to the mitochondrial carrier (TC 2.A.29) family.</text>
</comment>
<dbReference type="RefSeq" id="XP_013752782.1">
    <property type="nucleotide sequence ID" value="XM_013897328.1"/>
</dbReference>
<evidence type="ECO:0000256" key="7">
    <source>
        <dbReference type="ARBA" id="ARBA00023128"/>
    </source>
</evidence>
<dbReference type="InterPro" id="IPR018108">
    <property type="entry name" value="MCP_transmembrane"/>
</dbReference>
<keyword evidence="7" id="KW-0496">Mitochondrion</keyword>
<accession>A0A0L0DUI4</accession>
<feature type="repeat" description="Solcar" evidence="9">
    <location>
        <begin position="229"/>
        <end position="316"/>
    </location>
</feature>
<dbReference type="InterPro" id="IPR002067">
    <property type="entry name" value="MCP"/>
</dbReference>
<dbReference type="AlphaFoldDB" id="A0A0L0DUI4"/>
<keyword evidence="5" id="KW-0677">Repeat</keyword>
<evidence type="ECO:0000256" key="1">
    <source>
        <dbReference type="ARBA" id="ARBA00004225"/>
    </source>
</evidence>
<dbReference type="InterPro" id="IPR023395">
    <property type="entry name" value="MCP_dom_sf"/>
</dbReference>
<keyword evidence="3 10" id="KW-0813">Transport</keyword>
<dbReference type="OMA" id="PIDCFRQ"/>
<keyword evidence="4 9" id="KW-0812">Transmembrane</keyword>
<dbReference type="Proteomes" id="UP000054408">
    <property type="component" value="Unassembled WGS sequence"/>
</dbReference>
<dbReference type="PANTHER" id="PTHR45624">
    <property type="entry name" value="MITOCHONDRIAL BASIC AMINO ACIDS TRANSPORTER-RELATED"/>
    <property type="match status" value="1"/>
</dbReference>
<evidence type="ECO:0000256" key="6">
    <source>
        <dbReference type="ARBA" id="ARBA00022989"/>
    </source>
</evidence>
<evidence type="ECO:0000256" key="10">
    <source>
        <dbReference type="RuleBase" id="RU000488"/>
    </source>
</evidence>
<feature type="repeat" description="Solcar" evidence="9">
    <location>
        <begin position="6"/>
        <end position="91"/>
    </location>
</feature>
<dbReference type="STRING" id="461836.A0A0L0DUI4"/>
<comment type="subcellular location">
    <subcellularLocation>
        <location evidence="1">Mitochondrion membrane</location>
        <topology evidence="1">Multi-pass membrane protein</topology>
    </subcellularLocation>
</comment>
<sequence>MAAVESDPIKDFLAGVLGGVSGVVAGQPLDTVKVRMQARPAGTYTGLLDAFQATMRKEGVAALYKGMLSPALGCAPVNAVLFVTYGYLTRAIMEPDGALAALLPGGGTEAADVAERGDANADQQLTIGAVALAGAGAGLACSMITSPIDLIKIQLQNQSAKRKTAEYRGNIATIRHIVRVGGPLAIMQGLVPSFVREIPSYALYFSSYELVKRLLLPDELSADELSATAVATATLLSGGIGGTLAWVSTYPIDVIKTKVQARDPGMVNPPSMLATARSLYAAEGHAVFFRGMSACIIRAFPANAVTFFIYELALKLMIQDESNEES</sequence>
<dbReference type="Gene3D" id="1.50.40.10">
    <property type="entry name" value="Mitochondrial carrier domain"/>
    <property type="match status" value="2"/>
</dbReference>
<evidence type="ECO:0000256" key="8">
    <source>
        <dbReference type="ARBA" id="ARBA00023136"/>
    </source>
</evidence>
<evidence type="ECO:0000256" key="3">
    <source>
        <dbReference type="ARBA" id="ARBA00022448"/>
    </source>
</evidence>
<dbReference type="EMBL" id="GL349507">
    <property type="protein sequence ID" value="KNC55857.1"/>
    <property type="molecule type" value="Genomic_DNA"/>
</dbReference>
<organism evidence="11 12">
    <name type="scientific">Thecamonas trahens ATCC 50062</name>
    <dbReference type="NCBI Taxonomy" id="461836"/>
    <lineage>
        <taxon>Eukaryota</taxon>
        <taxon>Apusozoa</taxon>
        <taxon>Apusomonadida</taxon>
        <taxon>Apusomonadidae</taxon>
        <taxon>Thecamonas</taxon>
    </lineage>
</organism>
<keyword evidence="12" id="KW-1185">Reference proteome</keyword>
<protein>
    <submittedName>
        <fullName evidence="11">Carrier protein ymc</fullName>
    </submittedName>
</protein>
<reference evidence="11 12" key="1">
    <citation type="submission" date="2010-05" db="EMBL/GenBank/DDBJ databases">
        <title>The Genome Sequence of Thecamonas trahens ATCC 50062.</title>
        <authorList>
            <consortium name="The Broad Institute Genome Sequencing Platform"/>
            <person name="Russ C."/>
            <person name="Cuomo C."/>
            <person name="Shea T."/>
            <person name="Young S.K."/>
            <person name="Zeng Q."/>
            <person name="Koehrsen M."/>
            <person name="Haas B."/>
            <person name="Borodovsky M."/>
            <person name="Guigo R."/>
            <person name="Alvarado L."/>
            <person name="Berlin A."/>
            <person name="Bochicchio J."/>
            <person name="Borenstein D."/>
            <person name="Chapman S."/>
            <person name="Chen Z."/>
            <person name="Freedman E."/>
            <person name="Gellesch M."/>
            <person name="Goldberg J."/>
            <person name="Griggs A."/>
            <person name="Gujja S."/>
            <person name="Heilman E."/>
            <person name="Heiman D."/>
            <person name="Hepburn T."/>
            <person name="Howarth C."/>
            <person name="Jen D."/>
            <person name="Larson L."/>
            <person name="Mehta T."/>
            <person name="Park D."/>
            <person name="Pearson M."/>
            <person name="Roberts A."/>
            <person name="Saif S."/>
            <person name="Shenoy N."/>
            <person name="Sisk P."/>
            <person name="Stolte C."/>
            <person name="Sykes S."/>
            <person name="Thomson T."/>
            <person name="Walk T."/>
            <person name="White J."/>
            <person name="Yandava C."/>
            <person name="Burger G."/>
            <person name="Gray M.W."/>
            <person name="Holland P.W.H."/>
            <person name="King N."/>
            <person name="Lang F.B.F."/>
            <person name="Roger A.J."/>
            <person name="Ruiz-Trillo I."/>
            <person name="Lander E."/>
            <person name="Nusbaum C."/>
        </authorList>
    </citation>
    <scope>NUCLEOTIDE SEQUENCE [LARGE SCALE GENOMIC DNA]</scope>
    <source>
        <strain evidence="11 12">ATCC 50062</strain>
    </source>
</reference>
<evidence type="ECO:0000256" key="2">
    <source>
        <dbReference type="ARBA" id="ARBA00006375"/>
    </source>
</evidence>
<keyword evidence="6" id="KW-1133">Transmembrane helix</keyword>
<dbReference type="PROSITE" id="PS50920">
    <property type="entry name" value="SOLCAR"/>
    <property type="match status" value="3"/>
</dbReference>
<dbReference type="OrthoDB" id="14252at2759"/>
<name>A0A0L0DUI4_THETB</name>
<dbReference type="Pfam" id="PF00153">
    <property type="entry name" value="Mito_carr"/>
    <property type="match status" value="3"/>
</dbReference>
<dbReference type="InterPro" id="IPR050567">
    <property type="entry name" value="Mitochondrial_Carrier"/>
</dbReference>
<evidence type="ECO:0000313" key="12">
    <source>
        <dbReference type="Proteomes" id="UP000054408"/>
    </source>
</evidence>
<dbReference type="GeneID" id="25569312"/>
<dbReference type="GO" id="GO:0031966">
    <property type="term" value="C:mitochondrial membrane"/>
    <property type="evidence" value="ECO:0007669"/>
    <property type="project" value="UniProtKB-SubCell"/>
</dbReference>
<proteinExistence type="inferred from homology"/>
<dbReference type="GO" id="GO:0022857">
    <property type="term" value="F:transmembrane transporter activity"/>
    <property type="evidence" value="ECO:0007669"/>
    <property type="project" value="TreeGrafter"/>
</dbReference>
<evidence type="ECO:0000256" key="4">
    <source>
        <dbReference type="ARBA" id="ARBA00022692"/>
    </source>
</evidence>
<gene>
    <name evidence="11" type="ORF">AMSG_11304</name>
</gene>